<keyword evidence="2" id="KW-1185">Reference proteome</keyword>
<evidence type="ECO:0000313" key="3">
    <source>
        <dbReference type="WBParaSite" id="nRc.2.0.1.t09401-RA"/>
    </source>
</evidence>
<reference evidence="3" key="1">
    <citation type="submission" date="2022-11" db="UniProtKB">
        <authorList>
            <consortium name="WormBaseParasite"/>
        </authorList>
    </citation>
    <scope>IDENTIFICATION</scope>
</reference>
<sequence>LSTSTTNQSQNSKISQTKISKTTNKQVYQSKGKLYYHKKLYLRGQCVILTTPDMGKMQAVIFSIGPKEIGFKINQEKVETKKISIPVQHLQQGKCTLKHKITAANSREIEEKMKILHLKKSDL</sequence>
<proteinExistence type="predicted"/>
<protein>
    <submittedName>
        <fullName evidence="3">Uncharacterized protein</fullName>
    </submittedName>
</protein>
<organism evidence="2 3">
    <name type="scientific">Romanomermis culicivorax</name>
    <name type="common">Nematode worm</name>
    <dbReference type="NCBI Taxonomy" id="13658"/>
    <lineage>
        <taxon>Eukaryota</taxon>
        <taxon>Metazoa</taxon>
        <taxon>Ecdysozoa</taxon>
        <taxon>Nematoda</taxon>
        <taxon>Enoplea</taxon>
        <taxon>Dorylaimia</taxon>
        <taxon>Mermithida</taxon>
        <taxon>Mermithoidea</taxon>
        <taxon>Mermithidae</taxon>
        <taxon>Romanomermis</taxon>
    </lineage>
</organism>
<dbReference type="WBParaSite" id="nRc.2.0.1.t09401-RA">
    <property type="protein sequence ID" value="nRc.2.0.1.t09401-RA"/>
    <property type="gene ID" value="nRc.2.0.1.g09401"/>
</dbReference>
<accession>A0A915I6L1</accession>
<feature type="region of interest" description="Disordered" evidence="1">
    <location>
        <begin position="1"/>
        <end position="22"/>
    </location>
</feature>
<dbReference type="AlphaFoldDB" id="A0A915I6L1"/>
<name>A0A915I6L1_ROMCU</name>
<evidence type="ECO:0000313" key="2">
    <source>
        <dbReference type="Proteomes" id="UP000887565"/>
    </source>
</evidence>
<dbReference type="Proteomes" id="UP000887565">
    <property type="component" value="Unplaced"/>
</dbReference>
<evidence type="ECO:0000256" key="1">
    <source>
        <dbReference type="SAM" id="MobiDB-lite"/>
    </source>
</evidence>